<evidence type="ECO:0000256" key="2">
    <source>
        <dbReference type="ARBA" id="ARBA00012438"/>
    </source>
</evidence>
<dbReference type="CDD" id="cd12914">
    <property type="entry name" value="PDC1_DGC_like"/>
    <property type="match status" value="1"/>
</dbReference>
<keyword evidence="3" id="KW-0597">Phosphoprotein</keyword>
<keyword evidence="11" id="KW-0812">Transmembrane</keyword>
<dbReference type="InterPro" id="IPR003661">
    <property type="entry name" value="HisK_dim/P_dom"/>
</dbReference>
<evidence type="ECO:0000256" key="4">
    <source>
        <dbReference type="ARBA" id="ARBA00022679"/>
    </source>
</evidence>
<keyword evidence="11" id="KW-0472">Membrane</keyword>
<evidence type="ECO:0000256" key="3">
    <source>
        <dbReference type="ARBA" id="ARBA00022553"/>
    </source>
</evidence>
<dbReference type="InterPro" id="IPR005467">
    <property type="entry name" value="His_kinase_dom"/>
</dbReference>
<feature type="transmembrane region" description="Helical" evidence="11">
    <location>
        <begin position="303"/>
        <end position="325"/>
    </location>
</feature>
<feature type="non-terminal residue" evidence="13">
    <location>
        <position position="591"/>
    </location>
</feature>
<evidence type="ECO:0000256" key="7">
    <source>
        <dbReference type="ARBA" id="ARBA00023012"/>
    </source>
</evidence>
<evidence type="ECO:0000256" key="10">
    <source>
        <dbReference type="ARBA" id="ARBA00070152"/>
    </source>
</evidence>
<dbReference type="InterPro" id="IPR036890">
    <property type="entry name" value="HATPase_C_sf"/>
</dbReference>
<dbReference type="Gene3D" id="3.30.565.10">
    <property type="entry name" value="Histidine kinase-like ATPase, C-terminal domain"/>
    <property type="match status" value="1"/>
</dbReference>
<dbReference type="Pfam" id="PF00512">
    <property type="entry name" value="HisKA"/>
    <property type="match status" value="1"/>
</dbReference>
<sequence length="591" mass="63698">MSGPFVRYRFRSHNLALLLGGLLIGVILASLLTSLHVTRAQEIDAWRNQLGNLSLVLAEQTRQEMASAYLILDSVTQEAQAEGVQSGADLRARMGTRAVFQSMRDKIGGLPVIDVATIVAANGDIVNFTRSYPAPAINLADRDYFSAHKSDPGLGVFISKPVRNKGTGAWTFYLSRRLSGPHGEFLGLCLVGFSSSFLSDFYRKISLGPGSSVTLYRQDFVQLARWPHADALMGKANRSGSTYQLLGVEGRQAGVTITSAPRLADGGAAVQRMGAARRVEGYPLLVNVTVVDDVFLRRWRNSAWQSGLVATLSALGVGIAFALLLRSLNRREAALALTERLRLEAESASRAKSEFLAMMSHEIRTPLTAIIGFAEMLGSSADAAVRSDGAQIIVRNGQHLLHVINEILDISKIEAGGLHLEQSPFSPVDVVAGLETMMSAQAASKGISFSVAVEYPFPSQVMGDSTRWKQILFNLSSNAVKFTELGSVRLILAYREDTARLSCTVVDTGIGISDAHRERLFAPFEQADRAVARKYGGTGLGLHLVKRLAERMGGTVQVASVPGQGSVFEVEVAAALPPEHSWLTEAPVHAA</sequence>
<dbReference type="SMART" id="SM00387">
    <property type="entry name" value="HATPase_c"/>
    <property type="match status" value="1"/>
</dbReference>
<evidence type="ECO:0000313" key="14">
    <source>
        <dbReference type="Proteomes" id="UP000298438"/>
    </source>
</evidence>
<dbReference type="OrthoDB" id="567977at2"/>
<dbReference type="SUPFAM" id="SSF47384">
    <property type="entry name" value="Homodimeric domain of signal transducing histidine kinase"/>
    <property type="match status" value="1"/>
</dbReference>
<dbReference type="PANTHER" id="PTHR43047">
    <property type="entry name" value="TWO-COMPONENT HISTIDINE PROTEIN KINASE"/>
    <property type="match status" value="1"/>
</dbReference>
<dbReference type="Gene3D" id="3.30.450.20">
    <property type="entry name" value="PAS domain"/>
    <property type="match status" value="2"/>
</dbReference>
<dbReference type="InterPro" id="IPR036097">
    <property type="entry name" value="HisK_dim/P_sf"/>
</dbReference>
<keyword evidence="4" id="KW-0808">Transferase</keyword>
<keyword evidence="6 13" id="KW-0418">Kinase</keyword>
<evidence type="ECO:0000256" key="5">
    <source>
        <dbReference type="ARBA" id="ARBA00022729"/>
    </source>
</evidence>
<dbReference type="EMBL" id="SPVF01000099">
    <property type="protein sequence ID" value="TFW23135.1"/>
    <property type="molecule type" value="Genomic_DNA"/>
</dbReference>
<keyword evidence="8" id="KW-0843">Virulence</keyword>
<evidence type="ECO:0000256" key="8">
    <source>
        <dbReference type="ARBA" id="ARBA00023026"/>
    </source>
</evidence>
<organism evidence="13 14">
    <name type="scientific">Zemynaea arenosa</name>
    <dbReference type="NCBI Taxonomy" id="2561931"/>
    <lineage>
        <taxon>Bacteria</taxon>
        <taxon>Pseudomonadati</taxon>
        <taxon>Pseudomonadota</taxon>
        <taxon>Betaproteobacteria</taxon>
        <taxon>Burkholderiales</taxon>
        <taxon>Oxalobacteraceae</taxon>
        <taxon>Telluria group</taxon>
        <taxon>Zemynaea</taxon>
    </lineage>
</organism>
<reference evidence="13 14" key="1">
    <citation type="submission" date="2019-03" db="EMBL/GenBank/DDBJ databases">
        <title>Draft Genome Sequence of Massilia arenosa sp. nov., a Novel Massilia Species Isolated from a Sandy-loam Maize Soil.</title>
        <authorList>
            <person name="Raths R."/>
            <person name="Peta V."/>
            <person name="Bucking H."/>
        </authorList>
    </citation>
    <scope>NUCLEOTIDE SEQUENCE [LARGE SCALE GENOMIC DNA]</scope>
    <source>
        <strain evidence="13 14">MC02</strain>
    </source>
</reference>
<accession>A0A4Y9SM41</accession>
<dbReference type="SMART" id="SM00388">
    <property type="entry name" value="HisKA"/>
    <property type="match status" value="1"/>
</dbReference>
<name>A0A4Y9SM41_9BURK</name>
<evidence type="ECO:0000256" key="9">
    <source>
        <dbReference type="ARBA" id="ARBA00058004"/>
    </source>
</evidence>
<dbReference type="EC" id="2.7.13.3" evidence="2"/>
<feature type="domain" description="Histidine kinase" evidence="12">
    <location>
        <begin position="358"/>
        <end position="576"/>
    </location>
</feature>
<gene>
    <name evidence="13" type="ORF">E4L96_06945</name>
</gene>
<evidence type="ECO:0000259" key="12">
    <source>
        <dbReference type="PROSITE" id="PS50109"/>
    </source>
</evidence>
<dbReference type="Proteomes" id="UP000298438">
    <property type="component" value="Unassembled WGS sequence"/>
</dbReference>
<comment type="function">
    <text evidence="9">Member of the two-component regulatory system BvgS/BvgA. Phosphorylates BvgA via a four-step phosphorelay in response to environmental signals.</text>
</comment>
<dbReference type="InterPro" id="IPR003594">
    <property type="entry name" value="HATPase_dom"/>
</dbReference>
<proteinExistence type="predicted"/>
<keyword evidence="7" id="KW-0902">Two-component regulatory system</keyword>
<comment type="caution">
    <text evidence="13">The sequence shown here is derived from an EMBL/GenBank/DDBJ whole genome shotgun (WGS) entry which is preliminary data.</text>
</comment>
<keyword evidence="11" id="KW-1133">Transmembrane helix</keyword>
<dbReference type="GO" id="GO:0000155">
    <property type="term" value="F:phosphorelay sensor kinase activity"/>
    <property type="evidence" value="ECO:0007669"/>
    <property type="project" value="InterPro"/>
</dbReference>
<keyword evidence="14" id="KW-1185">Reference proteome</keyword>
<dbReference type="Gene3D" id="1.10.287.130">
    <property type="match status" value="1"/>
</dbReference>
<dbReference type="CDD" id="cd00082">
    <property type="entry name" value="HisKA"/>
    <property type="match status" value="1"/>
</dbReference>
<comment type="catalytic activity">
    <reaction evidence="1">
        <text>ATP + protein L-histidine = ADP + protein N-phospho-L-histidine.</text>
        <dbReference type="EC" id="2.7.13.3"/>
    </reaction>
</comment>
<evidence type="ECO:0000313" key="13">
    <source>
        <dbReference type="EMBL" id="TFW23135.1"/>
    </source>
</evidence>
<dbReference type="FunFam" id="3.30.565.10:FF:000010">
    <property type="entry name" value="Sensor histidine kinase RcsC"/>
    <property type="match status" value="1"/>
</dbReference>
<keyword evidence="5" id="KW-0732">Signal</keyword>
<dbReference type="PROSITE" id="PS50109">
    <property type="entry name" value="HIS_KIN"/>
    <property type="match status" value="1"/>
</dbReference>
<dbReference type="AlphaFoldDB" id="A0A4Y9SM41"/>
<dbReference type="CDD" id="cd12915">
    <property type="entry name" value="PDC2_DGC_like"/>
    <property type="match status" value="1"/>
</dbReference>
<evidence type="ECO:0000256" key="11">
    <source>
        <dbReference type="SAM" id="Phobius"/>
    </source>
</evidence>
<dbReference type="SUPFAM" id="SSF55874">
    <property type="entry name" value="ATPase domain of HSP90 chaperone/DNA topoisomerase II/histidine kinase"/>
    <property type="match status" value="1"/>
</dbReference>
<evidence type="ECO:0000256" key="6">
    <source>
        <dbReference type="ARBA" id="ARBA00022777"/>
    </source>
</evidence>
<protein>
    <recommendedName>
        <fullName evidence="10">Virulence sensor protein BvgS</fullName>
        <ecNumber evidence="2">2.7.13.3</ecNumber>
    </recommendedName>
</protein>
<dbReference type="InterPro" id="IPR004358">
    <property type="entry name" value="Sig_transdc_His_kin-like_C"/>
</dbReference>
<evidence type="ECO:0000256" key="1">
    <source>
        <dbReference type="ARBA" id="ARBA00000085"/>
    </source>
</evidence>
<dbReference type="RefSeq" id="WP_135206490.1">
    <property type="nucleotide sequence ID" value="NZ_SPVF01000099.1"/>
</dbReference>
<dbReference type="PRINTS" id="PR00344">
    <property type="entry name" value="BCTRLSENSOR"/>
</dbReference>
<dbReference type="CDD" id="cd16922">
    <property type="entry name" value="HATPase_EvgS-ArcB-TorS-like"/>
    <property type="match status" value="1"/>
</dbReference>
<dbReference type="Pfam" id="PF02518">
    <property type="entry name" value="HATPase_c"/>
    <property type="match status" value="1"/>
</dbReference>